<dbReference type="OrthoDB" id="5064119at2759"/>
<dbReference type="EMBL" id="JFFI01002514">
    <property type="protein sequence ID" value="KXH31267.1"/>
    <property type="molecule type" value="Genomic_DNA"/>
</dbReference>
<dbReference type="AlphaFoldDB" id="A0A135S6E2"/>
<sequence length="180" mass="19415">MTTAAAIGANARMMTVLTNNATSEAVSNGVWLQVLQNSFPSERFIIAPEQNNQAGRADLTVFFMFNDNNGNLCWEPISTLEGKTPGAAIAQGDIDQASGYVSTLSSANSLSGRKFGMLVAGQAVVLLVNDGGPHLTQWDRPDTDIDQYDMDPPTQFNVWGIQFQGIMVDGFLADFAQQFS</sequence>
<comment type="caution">
    <text evidence="1">The sequence shown here is derived from an EMBL/GenBank/DDBJ whole genome shotgun (WGS) entry which is preliminary data.</text>
</comment>
<gene>
    <name evidence="1" type="ORF">CSAL01_02864</name>
</gene>
<evidence type="ECO:0000313" key="1">
    <source>
        <dbReference type="EMBL" id="KXH31267.1"/>
    </source>
</evidence>
<evidence type="ECO:0000313" key="2">
    <source>
        <dbReference type="Proteomes" id="UP000070121"/>
    </source>
</evidence>
<dbReference type="Proteomes" id="UP000070121">
    <property type="component" value="Unassembled WGS sequence"/>
</dbReference>
<protein>
    <submittedName>
        <fullName evidence="1">Uncharacterized protein</fullName>
    </submittedName>
</protein>
<keyword evidence="2" id="KW-1185">Reference proteome</keyword>
<name>A0A135S6E2_9PEZI</name>
<organism evidence="1 2">
    <name type="scientific">Colletotrichum salicis</name>
    <dbReference type="NCBI Taxonomy" id="1209931"/>
    <lineage>
        <taxon>Eukaryota</taxon>
        <taxon>Fungi</taxon>
        <taxon>Dikarya</taxon>
        <taxon>Ascomycota</taxon>
        <taxon>Pezizomycotina</taxon>
        <taxon>Sordariomycetes</taxon>
        <taxon>Hypocreomycetidae</taxon>
        <taxon>Glomerellales</taxon>
        <taxon>Glomerellaceae</taxon>
        <taxon>Colletotrichum</taxon>
        <taxon>Colletotrichum acutatum species complex</taxon>
    </lineage>
</organism>
<accession>A0A135S6E2</accession>
<reference evidence="1 2" key="1">
    <citation type="submission" date="2014-02" db="EMBL/GenBank/DDBJ databases">
        <title>The genome sequence of Colletotrichum salicis CBS 607.94.</title>
        <authorList>
            <person name="Baroncelli R."/>
            <person name="Thon M.R."/>
        </authorList>
    </citation>
    <scope>NUCLEOTIDE SEQUENCE [LARGE SCALE GENOMIC DNA]</scope>
    <source>
        <strain evidence="1 2">CBS 607.94</strain>
    </source>
</reference>
<proteinExistence type="predicted"/>